<dbReference type="AlphaFoldDB" id="A0A3B0ZPD4"/>
<protein>
    <recommendedName>
        <fullName evidence="1">RES domain-containing protein</fullName>
    </recommendedName>
</protein>
<accession>A0A3B0ZPD4</accession>
<gene>
    <name evidence="2" type="ORF">MNBD_GAMMA18-1753</name>
</gene>
<dbReference type="Pfam" id="PF08808">
    <property type="entry name" value="RES"/>
    <property type="match status" value="1"/>
</dbReference>
<name>A0A3B0ZPD4_9ZZZZ</name>
<feature type="domain" description="RES" evidence="1">
    <location>
        <begin position="28"/>
        <end position="152"/>
    </location>
</feature>
<evidence type="ECO:0000259" key="1">
    <source>
        <dbReference type="SMART" id="SM00953"/>
    </source>
</evidence>
<dbReference type="SMART" id="SM00953">
    <property type="entry name" value="RES"/>
    <property type="match status" value="1"/>
</dbReference>
<dbReference type="EMBL" id="UOFP01000262">
    <property type="protein sequence ID" value="VAW89282.1"/>
    <property type="molecule type" value="Genomic_DNA"/>
</dbReference>
<sequence>MITTPVLVHQPPYIDVLAYRIGDVRFPIFDGRGAMLQGGRWNSPGHPVIYASLSQAGAMLEVLTHANIGKLPRFSQMVIIEIPDTLSIETVEPSNLAGWDHLNMKASRHFADEWITSQRSVALIVPSVIAPCDHNIVINQMHPDFLKITHHEPEPIIWDKRLFAK</sequence>
<organism evidence="2">
    <name type="scientific">hydrothermal vent metagenome</name>
    <dbReference type="NCBI Taxonomy" id="652676"/>
    <lineage>
        <taxon>unclassified sequences</taxon>
        <taxon>metagenomes</taxon>
        <taxon>ecological metagenomes</taxon>
    </lineage>
</organism>
<proteinExistence type="predicted"/>
<evidence type="ECO:0000313" key="2">
    <source>
        <dbReference type="EMBL" id="VAW89282.1"/>
    </source>
</evidence>
<dbReference type="InterPro" id="IPR014914">
    <property type="entry name" value="RES_dom"/>
</dbReference>
<reference evidence="2" key="1">
    <citation type="submission" date="2018-06" db="EMBL/GenBank/DDBJ databases">
        <authorList>
            <person name="Zhirakovskaya E."/>
        </authorList>
    </citation>
    <scope>NUCLEOTIDE SEQUENCE</scope>
</reference>